<proteinExistence type="predicted"/>
<evidence type="ECO:0000256" key="2">
    <source>
        <dbReference type="SAM" id="SignalP"/>
    </source>
</evidence>
<evidence type="ECO:0000313" key="3">
    <source>
        <dbReference type="EMBL" id="NML64519.1"/>
    </source>
</evidence>
<dbReference type="AlphaFoldDB" id="A0A7Y0ABY2"/>
<dbReference type="Proteomes" id="UP000559626">
    <property type="component" value="Unassembled WGS sequence"/>
</dbReference>
<feature type="compositionally biased region" description="Low complexity" evidence="1">
    <location>
        <begin position="53"/>
        <end position="76"/>
    </location>
</feature>
<reference evidence="3 4" key="1">
    <citation type="submission" date="2020-04" db="EMBL/GenBank/DDBJ databases">
        <title>Hymenobacter polaris sp. nov., isolated from Arctic soil.</title>
        <authorList>
            <person name="Dahal R.H."/>
        </authorList>
    </citation>
    <scope>NUCLEOTIDE SEQUENCE [LARGE SCALE GENOMIC DNA]</scope>
    <source>
        <strain evidence="3 4">RP-2-7</strain>
    </source>
</reference>
<evidence type="ECO:0000313" key="4">
    <source>
        <dbReference type="Proteomes" id="UP000559626"/>
    </source>
</evidence>
<evidence type="ECO:0000256" key="1">
    <source>
        <dbReference type="SAM" id="MobiDB-lite"/>
    </source>
</evidence>
<keyword evidence="4" id="KW-1185">Reference proteome</keyword>
<dbReference type="RefSeq" id="WP_169529809.1">
    <property type="nucleotide sequence ID" value="NZ_JABBGH010000001.1"/>
</dbReference>
<feature type="chain" id="PRO_5031114186" evidence="2">
    <location>
        <begin position="26"/>
        <end position="76"/>
    </location>
</feature>
<accession>A0A7Y0ABY2</accession>
<name>A0A7Y0ABY2_9BACT</name>
<dbReference type="PROSITE" id="PS51257">
    <property type="entry name" value="PROKAR_LIPOPROTEIN"/>
    <property type="match status" value="1"/>
</dbReference>
<comment type="caution">
    <text evidence="3">The sequence shown here is derived from an EMBL/GenBank/DDBJ whole genome shotgun (WGS) entry which is preliminary data.</text>
</comment>
<gene>
    <name evidence="3" type="ORF">HHL22_04810</name>
</gene>
<organism evidence="3 4">
    <name type="scientific">Hymenobacter polaris</name>
    <dbReference type="NCBI Taxonomy" id="2682546"/>
    <lineage>
        <taxon>Bacteria</taxon>
        <taxon>Pseudomonadati</taxon>
        <taxon>Bacteroidota</taxon>
        <taxon>Cytophagia</taxon>
        <taxon>Cytophagales</taxon>
        <taxon>Hymenobacteraceae</taxon>
        <taxon>Hymenobacter</taxon>
    </lineage>
</organism>
<keyword evidence="2" id="KW-0732">Signal</keyword>
<dbReference type="EMBL" id="JABBGH010000001">
    <property type="protein sequence ID" value="NML64519.1"/>
    <property type="molecule type" value="Genomic_DNA"/>
</dbReference>
<sequence length="76" mass="7445">MRFQLKKKAGVSALAFLLAAGVASCNSPTQPAGSSVTLPAGAEAQDSVKASLTAPAPDAVSTSADSTAARSSVTPR</sequence>
<feature type="region of interest" description="Disordered" evidence="1">
    <location>
        <begin position="48"/>
        <end position="76"/>
    </location>
</feature>
<feature type="signal peptide" evidence="2">
    <location>
        <begin position="1"/>
        <end position="25"/>
    </location>
</feature>
<protein>
    <submittedName>
        <fullName evidence="3">Uncharacterized protein</fullName>
    </submittedName>
</protein>